<comment type="caution">
    <text evidence="1">The sequence shown here is derived from an EMBL/GenBank/DDBJ whole genome shotgun (WGS) entry which is preliminary data.</text>
</comment>
<organism evidence="1 2">
    <name type="scientific">Legionella geestiana</name>
    <dbReference type="NCBI Taxonomy" id="45065"/>
    <lineage>
        <taxon>Bacteria</taxon>
        <taxon>Pseudomonadati</taxon>
        <taxon>Pseudomonadota</taxon>
        <taxon>Gammaproteobacteria</taxon>
        <taxon>Legionellales</taxon>
        <taxon>Legionellaceae</taxon>
        <taxon>Legionella</taxon>
    </lineage>
</organism>
<reference evidence="1 2" key="1">
    <citation type="submission" date="2015-11" db="EMBL/GenBank/DDBJ databases">
        <title>Genomic analysis of 38 Legionella species identifies large and diverse effector repertoires.</title>
        <authorList>
            <person name="Burstein D."/>
            <person name="Amaro F."/>
            <person name="Zusman T."/>
            <person name="Lifshitz Z."/>
            <person name="Cohen O."/>
            <person name="Gilbert J.A."/>
            <person name="Pupko T."/>
            <person name="Shuman H.A."/>
            <person name="Segal G."/>
        </authorList>
    </citation>
    <scope>NUCLEOTIDE SEQUENCE [LARGE SCALE GENOMIC DNA]</scope>
    <source>
        <strain evidence="1 2">ATCC 49504</strain>
    </source>
</reference>
<dbReference type="PATRIC" id="fig|45065.4.peg.2188"/>
<name>A0A0W0TP97_9GAMM</name>
<dbReference type="RefSeq" id="WP_028385670.1">
    <property type="nucleotide sequence ID" value="NZ_CAAAHN010000002.1"/>
</dbReference>
<keyword evidence="2" id="KW-1185">Reference proteome</keyword>
<protein>
    <submittedName>
        <fullName evidence="1">Type II/III secretion system protein</fullName>
    </submittedName>
</protein>
<proteinExistence type="predicted"/>
<accession>A0A0W0TP97</accession>
<gene>
    <name evidence="1" type="ORF">Lgee_2015</name>
</gene>
<dbReference type="Proteomes" id="UP000054785">
    <property type="component" value="Unassembled WGS sequence"/>
</dbReference>
<dbReference type="STRING" id="45065.Lgee_2015"/>
<evidence type="ECO:0000313" key="2">
    <source>
        <dbReference type="Proteomes" id="UP000054785"/>
    </source>
</evidence>
<dbReference type="OrthoDB" id="5644460at2"/>
<sequence length="249" mass="27077">MKKVWLLMALLLAGTAFAEDEGNISKVISLQYQDASVIIPLVKPLLQPGDKISGSGQTLVVNVSPQTLTSLRAVLHQVDVPPVTFEIAIHQDTPQWLSQVSNTVVYGSNSQQIQLNNQSVRVMNGQSAFVSTSQNVPVIQSAGIGWWTGVDYARMNVQNGVFLLPKLQGQQVQLQVRRARDEQQPANQQQFTNQNVDTTLMVPLDTWYSLGSAEGSNSANPTGNAAVYSAGAQYGDNSTLYVRIHIVGQ</sequence>
<evidence type="ECO:0000313" key="1">
    <source>
        <dbReference type="EMBL" id="KTC97354.1"/>
    </source>
</evidence>
<dbReference type="EMBL" id="LNYC01000072">
    <property type="protein sequence ID" value="KTC97354.1"/>
    <property type="molecule type" value="Genomic_DNA"/>
</dbReference>
<dbReference type="AlphaFoldDB" id="A0A0W0TP97"/>